<feature type="compositionally biased region" description="Basic and acidic residues" evidence="9">
    <location>
        <begin position="134"/>
        <end position="155"/>
    </location>
</feature>
<evidence type="ECO:0000256" key="9">
    <source>
        <dbReference type="SAM" id="MobiDB-lite"/>
    </source>
</evidence>
<protein>
    <recommendedName>
        <fullName evidence="1">1-phosphatidylinositol-3-phosphate 5-kinase</fullName>
        <ecNumber evidence="1">2.7.1.150</ecNumber>
    </recommendedName>
    <alternativeName>
        <fullName evidence="7">Phosphatidylinositol 3-phosphate 5-kinase type III</fullName>
    </alternativeName>
</protein>
<evidence type="ECO:0000256" key="7">
    <source>
        <dbReference type="ARBA" id="ARBA00077223"/>
    </source>
</evidence>
<evidence type="ECO:0000256" key="6">
    <source>
        <dbReference type="ARBA" id="ARBA00023464"/>
    </source>
</evidence>
<dbReference type="Pfam" id="PF01504">
    <property type="entry name" value="PIP5K"/>
    <property type="match status" value="1"/>
</dbReference>
<accession>A0A6A2YZ50</accession>
<dbReference type="InterPro" id="IPR027484">
    <property type="entry name" value="PInositol-4-P-5-kinase_N"/>
</dbReference>
<dbReference type="CDD" id="cd17300">
    <property type="entry name" value="PIPKc_PIKfyve"/>
    <property type="match status" value="1"/>
</dbReference>
<feature type="region of interest" description="Disordered" evidence="9">
    <location>
        <begin position="184"/>
        <end position="203"/>
    </location>
</feature>
<evidence type="ECO:0000256" key="1">
    <source>
        <dbReference type="ARBA" id="ARBA00012009"/>
    </source>
</evidence>
<dbReference type="InterPro" id="IPR002498">
    <property type="entry name" value="PInositol-4-P-4/5-kinase_core"/>
</dbReference>
<feature type="region of interest" description="Disordered" evidence="9">
    <location>
        <begin position="131"/>
        <end position="157"/>
    </location>
</feature>
<dbReference type="EMBL" id="VEPZ02001238">
    <property type="protein sequence ID" value="KAE8684539.1"/>
    <property type="molecule type" value="Genomic_DNA"/>
</dbReference>
<evidence type="ECO:0000313" key="11">
    <source>
        <dbReference type="EMBL" id="KAE8684539.1"/>
    </source>
</evidence>
<dbReference type="GO" id="GO:0000285">
    <property type="term" value="F:1-phosphatidylinositol-3-phosphate 5-kinase activity"/>
    <property type="evidence" value="ECO:0007669"/>
    <property type="project" value="UniProtKB-EC"/>
</dbReference>
<evidence type="ECO:0000259" key="10">
    <source>
        <dbReference type="PROSITE" id="PS51455"/>
    </source>
</evidence>
<comment type="subunit">
    <text evidence="6">Component of the PI(3,5)P2 regulatory complex at least composed of ATG18, SAC/FIG4, FAB1 and VAC14.</text>
</comment>
<dbReference type="GO" id="GO:0005524">
    <property type="term" value="F:ATP binding"/>
    <property type="evidence" value="ECO:0007669"/>
    <property type="project" value="UniProtKB-UniRule"/>
</dbReference>
<dbReference type="EC" id="2.7.1.150" evidence="1"/>
<keyword evidence="4 8" id="KW-0418">Kinase</keyword>
<dbReference type="FunFam" id="3.50.7.10:FF:000007">
    <property type="entry name" value="1-phosphatidylinositol 3-phosphate 5-kinase isoform X1"/>
    <property type="match status" value="1"/>
</dbReference>
<evidence type="ECO:0000256" key="4">
    <source>
        <dbReference type="ARBA" id="ARBA00022777"/>
    </source>
</evidence>
<sequence>MCHYCGAELSNSSEDKRKPENGNVLISCTGDPIRPCKLFWERQGREFVKRDGSTPYSTPLISPASSLSSSVRSYSSCSDFSVDMNSYDRVEGEQEFGSKICHEELNHLPNGRNLSSEEGPGERVDSLNIITESNLRDEKNSNDMDIDRDGEKTETSNELAAKEIGNSPRSFVKESGVPQLINGEIDSQIWKPPEPEDPEDDLESTLAYDDDDEDDECGDGIKWGKPRSLSHTDVGNGLYRFKEEKQRAEVINGKFKGIVSQLLKSVGVACSVNDNDGWVDVITSLSLEAALFLKHDPIEGNAMGPDGCVKVKCIATGSRSQSQLIKGLVFKKHAAHKHMQTKFKNPRMLLIQGALGQSSSGLSSLSSLDEEKDHMKALSEMIDMCHPNVILVEKSVSRDVQECILSKGITLVFDMKLHCLKRVACCTGSPIIPSDHLINQNQKQNDSYKQCDSFHIEKFVEEHASSGEGGKRPSKTLMFLEGCPKRLCCTILLKGSHSEELKRIKCVVQYAVVMAHHLILETSFLIDQKAMFSTIPLTGKADVLPTDQESHTVEICNTSVPCLDDSTSEIGSNEIDIPISNGYHEEGYHVNDDQIVKSGLDNSSALSLEPYNPAIFSGLSSISASLKKVIGNNFPLKSTAPYLSLSSYFGLNEEEPTEAVPTVKSKVSEQFDVESKCGHDEEKSLDDGQPQSFLASSEAPLELNTSGDNDEEKMQNKNINTMLDSQSILVLMSSRNVLKGTMCEQSHFSHIMFYRNFDVPLGKFLRDNLLNQRRQCTICGELPEAHFYYYAHHNKQLTIQVNRLPKNLPGEAEGKLWMWSRCVKCQTGNGMSKSTKRILISASAGGLSFGKFLELSFSEHYSSYRLSSCGHSLHKDFLYFFGLGPMVAMFSYSTVTTYTVSMPPQRLELSRSIRPDWLKEEVENVYTKGKLMFGEVASFLDHIRSQFVDSTLNLNGCLKAFSDVEEMLKLEASEFELSIQNSVANNENGNLGSQKFLNLNRVRWDLLLASFIWDRRLHSLLLPDRTVVATGANNKAEPEPEQPKLHTDSADKEDNGGENQHLLPENTGYPKACSDSFVERNEFSVDEFSSNIPVKKSEGCDSTHDSSTEVENIEKPTVDAVFPMESSKLVSIVAPNISVSPNFGDENYQAEDAAIPGHLQADRTIPISKDLDYNDSIVDASRGCGSPCSLLSSLENINGWFWMPSSEIRQIYMKDLLRGNVPKFESISSYTPSQIPTGYQLIRDEASRLHIPLGANDYIVSDYEGELSSIIACALALLKDMPAVTEVPNEEGRREKLIESLRSLSRAPTITSLQWSSTGSSDSDSASSLSISSEESRFSSFNGLNLLDSLVPPDAHNIEVSLGVSKSLGKGKFSVFCLYANQFRDLRERCCPSEVDYIASLSHCKNWDAKGGKSKSFFAKTLDDRFIIKEIKKTEYESFEKFGLHYFKYMNQSFDSGSQTCLAKVLGIYQVIVRQPKTGKEMSRHDLMVMENLAFGRNLTRLYDLKGALHARFSSAAEGSGDVLLDQNFVNDMNSSPLYVSNQAKRILQRAVWNDTTFLNSINVMDYSLLVGVDTQRQELVCGIIDYLRQYTWDKQLETWAKSSLVVPKNLLPTVISPKEYKKRFRKFMSTYFLSVPDHWCSQGSSDPCQLCGT</sequence>
<keyword evidence="2 8" id="KW-0808">Transferase</keyword>
<evidence type="ECO:0000313" key="12">
    <source>
        <dbReference type="Proteomes" id="UP000436088"/>
    </source>
</evidence>
<dbReference type="SUPFAM" id="SSF56104">
    <property type="entry name" value="SAICAR synthase-like"/>
    <property type="match status" value="1"/>
</dbReference>
<dbReference type="InterPro" id="IPR044769">
    <property type="entry name" value="PIKfyve_PIPKc"/>
</dbReference>
<evidence type="ECO:0000256" key="3">
    <source>
        <dbReference type="ARBA" id="ARBA00022741"/>
    </source>
</evidence>
<reference evidence="11" key="1">
    <citation type="submission" date="2019-09" db="EMBL/GenBank/DDBJ databases">
        <title>Draft genome information of white flower Hibiscus syriacus.</title>
        <authorList>
            <person name="Kim Y.-M."/>
        </authorList>
    </citation>
    <scope>NUCLEOTIDE SEQUENCE [LARGE SCALE GENOMIC DNA]</scope>
    <source>
        <strain evidence="11">YM2019G1</strain>
    </source>
</reference>
<gene>
    <name evidence="11" type="ORF">F3Y22_tig00111128pilonHSYRG00166</name>
</gene>
<dbReference type="FunFam" id="3.30.800.10:FF:000007">
    <property type="entry name" value="Putative 1-phosphatidylinositol-4-phosphate 5-kinase/ zinc ion binding family"/>
    <property type="match status" value="1"/>
</dbReference>
<dbReference type="FunFam" id="3.30.810.10:FF:000001">
    <property type="entry name" value="1-phosphatidylinositol 3-phosphate 5-kinase FAB1"/>
    <property type="match status" value="1"/>
</dbReference>
<dbReference type="PROSITE" id="PS51455">
    <property type="entry name" value="PIPK"/>
    <property type="match status" value="1"/>
</dbReference>
<evidence type="ECO:0000256" key="2">
    <source>
        <dbReference type="ARBA" id="ARBA00022679"/>
    </source>
</evidence>
<dbReference type="Gene3D" id="3.50.7.10">
    <property type="entry name" value="GroEL"/>
    <property type="match status" value="1"/>
</dbReference>
<dbReference type="PANTHER" id="PTHR45748">
    <property type="entry name" value="1-PHOSPHATIDYLINOSITOL 3-PHOSPHATE 5-KINASE-RELATED"/>
    <property type="match status" value="1"/>
</dbReference>
<dbReference type="InterPro" id="IPR002423">
    <property type="entry name" value="Cpn60/GroEL/TCP-1"/>
</dbReference>
<dbReference type="GO" id="GO:0046854">
    <property type="term" value="P:phosphatidylinositol phosphate biosynthetic process"/>
    <property type="evidence" value="ECO:0007669"/>
    <property type="project" value="TreeGrafter"/>
</dbReference>
<dbReference type="Pfam" id="PF00118">
    <property type="entry name" value="Cpn60_TCP1"/>
    <property type="match status" value="1"/>
</dbReference>
<dbReference type="SMART" id="SM00330">
    <property type="entry name" value="PIPKc"/>
    <property type="match status" value="1"/>
</dbReference>
<dbReference type="Proteomes" id="UP000436088">
    <property type="component" value="Unassembled WGS sequence"/>
</dbReference>
<feature type="region of interest" description="Disordered" evidence="9">
    <location>
        <begin position="1031"/>
        <end position="1068"/>
    </location>
</feature>
<comment type="caution">
    <text evidence="11">The sequence shown here is derived from an EMBL/GenBank/DDBJ whole genome shotgun (WGS) entry which is preliminary data.</text>
</comment>
<keyword evidence="12" id="KW-1185">Reference proteome</keyword>
<dbReference type="InterPro" id="IPR027483">
    <property type="entry name" value="PInositol-4-P-4/5-kinase_C_sf"/>
</dbReference>
<dbReference type="SUPFAM" id="SSF52029">
    <property type="entry name" value="GroEL apical domain-like"/>
    <property type="match status" value="1"/>
</dbReference>
<proteinExistence type="predicted"/>
<feature type="domain" description="PIPK" evidence="10">
    <location>
        <begin position="1309"/>
        <end position="1633"/>
    </location>
</feature>
<dbReference type="Gene3D" id="3.30.810.10">
    <property type="entry name" value="2-Layer Sandwich"/>
    <property type="match status" value="1"/>
</dbReference>
<dbReference type="InterPro" id="IPR027409">
    <property type="entry name" value="GroEL-like_apical_dom_sf"/>
</dbReference>
<dbReference type="GO" id="GO:0010008">
    <property type="term" value="C:endosome membrane"/>
    <property type="evidence" value="ECO:0007669"/>
    <property type="project" value="TreeGrafter"/>
</dbReference>
<keyword evidence="5 8" id="KW-0067">ATP-binding</keyword>
<name>A0A6A2YZ50_HIBSY</name>
<keyword evidence="3 8" id="KW-0547">Nucleotide-binding</keyword>
<dbReference type="PANTHER" id="PTHR45748:SF4">
    <property type="entry name" value="1-PHOSPHATIDYLINOSITOL-3-PHOSPHATE 5-KINASE FAB1D-RELATED"/>
    <property type="match status" value="1"/>
</dbReference>
<organism evidence="11 12">
    <name type="scientific">Hibiscus syriacus</name>
    <name type="common">Rose of Sharon</name>
    <dbReference type="NCBI Taxonomy" id="106335"/>
    <lineage>
        <taxon>Eukaryota</taxon>
        <taxon>Viridiplantae</taxon>
        <taxon>Streptophyta</taxon>
        <taxon>Embryophyta</taxon>
        <taxon>Tracheophyta</taxon>
        <taxon>Spermatophyta</taxon>
        <taxon>Magnoliopsida</taxon>
        <taxon>eudicotyledons</taxon>
        <taxon>Gunneridae</taxon>
        <taxon>Pentapetalae</taxon>
        <taxon>rosids</taxon>
        <taxon>malvids</taxon>
        <taxon>Malvales</taxon>
        <taxon>Malvaceae</taxon>
        <taxon>Malvoideae</taxon>
        <taxon>Hibiscus</taxon>
    </lineage>
</organism>
<evidence type="ECO:0000256" key="5">
    <source>
        <dbReference type="ARBA" id="ARBA00022840"/>
    </source>
</evidence>
<dbReference type="Gene3D" id="3.30.800.10">
    <property type="entry name" value="Phosphatidylinositol Phosphate Kinase II Beta"/>
    <property type="match status" value="1"/>
</dbReference>
<evidence type="ECO:0000256" key="8">
    <source>
        <dbReference type="PROSITE-ProRule" id="PRU00781"/>
    </source>
</evidence>
<feature type="compositionally biased region" description="Basic and acidic residues" evidence="9">
    <location>
        <begin position="1036"/>
        <end position="1055"/>
    </location>
</feature>